<keyword evidence="2" id="KW-1185">Reference proteome</keyword>
<sequence>MSDLRYFRGASERTDAPVQWRIQGVNNDANLDVESQQVIARLDNSSVCGYRVPPNSKTGTDSPCGIPANSNTFSLNVEKAILPKNQINSKCGI</sequence>
<accession>A0ABR1B967</accession>
<organism evidence="1 2">
    <name type="scientific">Polyplax serrata</name>
    <name type="common">Common mouse louse</name>
    <dbReference type="NCBI Taxonomy" id="468196"/>
    <lineage>
        <taxon>Eukaryota</taxon>
        <taxon>Metazoa</taxon>
        <taxon>Ecdysozoa</taxon>
        <taxon>Arthropoda</taxon>
        <taxon>Hexapoda</taxon>
        <taxon>Insecta</taxon>
        <taxon>Pterygota</taxon>
        <taxon>Neoptera</taxon>
        <taxon>Paraneoptera</taxon>
        <taxon>Psocodea</taxon>
        <taxon>Troctomorpha</taxon>
        <taxon>Phthiraptera</taxon>
        <taxon>Anoplura</taxon>
        <taxon>Polyplacidae</taxon>
        <taxon>Polyplax</taxon>
    </lineage>
</organism>
<proteinExistence type="predicted"/>
<gene>
    <name evidence="1" type="ORF">RUM44_008096</name>
</gene>
<protein>
    <submittedName>
        <fullName evidence="1">Uncharacterized protein</fullName>
    </submittedName>
</protein>
<evidence type="ECO:0000313" key="1">
    <source>
        <dbReference type="EMBL" id="KAK6637674.1"/>
    </source>
</evidence>
<reference evidence="1 2" key="1">
    <citation type="submission" date="2023-09" db="EMBL/GenBank/DDBJ databases">
        <title>Genomes of two closely related lineages of the louse Polyplax serrata with different host specificities.</title>
        <authorList>
            <person name="Martinu J."/>
            <person name="Tarabai H."/>
            <person name="Stefka J."/>
            <person name="Hypsa V."/>
        </authorList>
    </citation>
    <scope>NUCLEOTIDE SEQUENCE [LARGE SCALE GENOMIC DNA]</scope>
    <source>
        <strain evidence="1">98ZLc_SE</strain>
    </source>
</reference>
<dbReference type="EMBL" id="JAWJWF010000002">
    <property type="protein sequence ID" value="KAK6637674.1"/>
    <property type="molecule type" value="Genomic_DNA"/>
</dbReference>
<evidence type="ECO:0000313" key="2">
    <source>
        <dbReference type="Proteomes" id="UP001359485"/>
    </source>
</evidence>
<dbReference type="Proteomes" id="UP001359485">
    <property type="component" value="Unassembled WGS sequence"/>
</dbReference>
<comment type="caution">
    <text evidence="1">The sequence shown here is derived from an EMBL/GenBank/DDBJ whole genome shotgun (WGS) entry which is preliminary data.</text>
</comment>
<name>A0ABR1B967_POLSC</name>